<protein>
    <recommendedName>
        <fullName evidence="1">TLDc domain-containing protein</fullName>
    </recommendedName>
</protein>
<dbReference type="AlphaFoldDB" id="A0A8J8T3H0"/>
<name>A0A8J8T3H0_HALGN</name>
<gene>
    <name evidence="2" type="ORF">FGO68_gene7270</name>
</gene>
<evidence type="ECO:0000313" key="2">
    <source>
        <dbReference type="EMBL" id="TNV80088.1"/>
    </source>
</evidence>
<dbReference type="EMBL" id="RRYP01008002">
    <property type="protein sequence ID" value="TNV80088.1"/>
    <property type="molecule type" value="Genomic_DNA"/>
</dbReference>
<evidence type="ECO:0000259" key="1">
    <source>
        <dbReference type="PROSITE" id="PS51886"/>
    </source>
</evidence>
<organism evidence="2 3">
    <name type="scientific">Halteria grandinella</name>
    <dbReference type="NCBI Taxonomy" id="5974"/>
    <lineage>
        <taxon>Eukaryota</taxon>
        <taxon>Sar</taxon>
        <taxon>Alveolata</taxon>
        <taxon>Ciliophora</taxon>
        <taxon>Intramacronucleata</taxon>
        <taxon>Spirotrichea</taxon>
        <taxon>Stichotrichia</taxon>
        <taxon>Sporadotrichida</taxon>
        <taxon>Halteriidae</taxon>
        <taxon>Halteria</taxon>
    </lineage>
</organism>
<dbReference type="PROSITE" id="PS51886">
    <property type="entry name" value="TLDC"/>
    <property type="match status" value="1"/>
</dbReference>
<dbReference type="Pfam" id="PF07534">
    <property type="entry name" value="TLD"/>
    <property type="match status" value="1"/>
</dbReference>
<keyword evidence="3" id="KW-1185">Reference proteome</keyword>
<reference evidence="2" key="1">
    <citation type="submission" date="2019-06" db="EMBL/GenBank/DDBJ databases">
        <authorList>
            <person name="Zheng W."/>
        </authorList>
    </citation>
    <scope>NUCLEOTIDE SEQUENCE</scope>
    <source>
        <strain evidence="2">QDHG01</strain>
    </source>
</reference>
<dbReference type="Proteomes" id="UP000785679">
    <property type="component" value="Unassembled WGS sequence"/>
</dbReference>
<dbReference type="OrthoDB" id="5983325at2759"/>
<sequence length="158" mass="17956">MIGYFTQMGKSQFKVALIYRATRDGFGADDFHRTCDNKGPTLTIIQTTEGFVIGGYTNDHWESPDRYKWKPSYDGWLFTIAHPHPFTRNKGDEKGIYCDKGYGTEFGWGGDIGIRDMSDGVVHGIFSGNSYKYGGVHLLNWKGRTTFTTKEIEVYQVI</sequence>
<comment type="caution">
    <text evidence="2">The sequence shown here is derived from an EMBL/GenBank/DDBJ whole genome shotgun (WGS) entry which is preliminary data.</text>
</comment>
<dbReference type="InterPro" id="IPR006571">
    <property type="entry name" value="TLDc_dom"/>
</dbReference>
<proteinExistence type="predicted"/>
<feature type="domain" description="TLDc" evidence="1">
    <location>
        <begin position="1"/>
        <end position="158"/>
    </location>
</feature>
<accession>A0A8J8T3H0</accession>
<evidence type="ECO:0000313" key="3">
    <source>
        <dbReference type="Proteomes" id="UP000785679"/>
    </source>
</evidence>